<evidence type="ECO:0000313" key="1">
    <source>
        <dbReference type="EMBL" id="KAH3706645.1"/>
    </source>
</evidence>
<gene>
    <name evidence="1" type="ORF">DPMN_066033</name>
</gene>
<reference evidence="1" key="2">
    <citation type="submission" date="2020-11" db="EMBL/GenBank/DDBJ databases">
        <authorList>
            <person name="McCartney M.A."/>
            <person name="Auch B."/>
            <person name="Kono T."/>
            <person name="Mallez S."/>
            <person name="Becker A."/>
            <person name="Gohl D.M."/>
            <person name="Silverstein K.A.T."/>
            <person name="Koren S."/>
            <person name="Bechman K.B."/>
            <person name="Herman A."/>
            <person name="Abrahante J.E."/>
            <person name="Garbe J."/>
        </authorList>
    </citation>
    <scope>NUCLEOTIDE SEQUENCE</scope>
    <source>
        <strain evidence="1">Duluth1</strain>
        <tissue evidence="1">Whole animal</tissue>
    </source>
</reference>
<proteinExistence type="predicted"/>
<dbReference type="EMBL" id="JAIWYP010000014">
    <property type="protein sequence ID" value="KAH3706645.1"/>
    <property type="molecule type" value="Genomic_DNA"/>
</dbReference>
<organism evidence="1 2">
    <name type="scientific">Dreissena polymorpha</name>
    <name type="common">Zebra mussel</name>
    <name type="synonym">Mytilus polymorpha</name>
    <dbReference type="NCBI Taxonomy" id="45954"/>
    <lineage>
        <taxon>Eukaryota</taxon>
        <taxon>Metazoa</taxon>
        <taxon>Spiralia</taxon>
        <taxon>Lophotrochozoa</taxon>
        <taxon>Mollusca</taxon>
        <taxon>Bivalvia</taxon>
        <taxon>Autobranchia</taxon>
        <taxon>Heteroconchia</taxon>
        <taxon>Euheterodonta</taxon>
        <taxon>Imparidentia</taxon>
        <taxon>Neoheterodontei</taxon>
        <taxon>Myida</taxon>
        <taxon>Dreissenoidea</taxon>
        <taxon>Dreissenidae</taxon>
        <taxon>Dreissena</taxon>
    </lineage>
</organism>
<protein>
    <submittedName>
        <fullName evidence="1">Uncharacterized protein</fullName>
    </submittedName>
</protein>
<sequence>MAVDIGKPHFHSWNQGPDCQITGSRCKKGLRFSTILKRRILQNSATSSSLWIRSSNQVQRKRLLHYHRGQKPGIYPFLACTIHGNLTKSEVFLTLQWFSIATL</sequence>
<accession>A0A9D3YX19</accession>
<evidence type="ECO:0000313" key="2">
    <source>
        <dbReference type="Proteomes" id="UP000828390"/>
    </source>
</evidence>
<reference evidence="1" key="1">
    <citation type="journal article" date="2019" name="bioRxiv">
        <title>The Genome of the Zebra Mussel, Dreissena polymorpha: A Resource for Invasive Species Research.</title>
        <authorList>
            <person name="McCartney M.A."/>
            <person name="Auch B."/>
            <person name="Kono T."/>
            <person name="Mallez S."/>
            <person name="Zhang Y."/>
            <person name="Obille A."/>
            <person name="Becker A."/>
            <person name="Abrahante J.E."/>
            <person name="Garbe J."/>
            <person name="Badalamenti J.P."/>
            <person name="Herman A."/>
            <person name="Mangelson H."/>
            <person name="Liachko I."/>
            <person name="Sullivan S."/>
            <person name="Sone E.D."/>
            <person name="Koren S."/>
            <person name="Silverstein K.A.T."/>
            <person name="Beckman K.B."/>
            <person name="Gohl D.M."/>
        </authorList>
    </citation>
    <scope>NUCLEOTIDE SEQUENCE</scope>
    <source>
        <strain evidence="1">Duluth1</strain>
        <tissue evidence="1">Whole animal</tissue>
    </source>
</reference>
<dbReference type="Proteomes" id="UP000828390">
    <property type="component" value="Unassembled WGS sequence"/>
</dbReference>
<name>A0A9D3YX19_DREPO</name>
<dbReference type="AlphaFoldDB" id="A0A9D3YX19"/>
<keyword evidence="2" id="KW-1185">Reference proteome</keyword>
<comment type="caution">
    <text evidence="1">The sequence shown here is derived from an EMBL/GenBank/DDBJ whole genome shotgun (WGS) entry which is preliminary data.</text>
</comment>